<evidence type="ECO:0000313" key="3">
    <source>
        <dbReference type="Proteomes" id="UP000674318"/>
    </source>
</evidence>
<proteinExistence type="predicted"/>
<accession>A0A836IX62</accession>
<dbReference type="RefSeq" id="XP_067757796.1">
    <property type="nucleotide sequence ID" value="XM_067901770.1"/>
</dbReference>
<feature type="region of interest" description="Disordered" evidence="1">
    <location>
        <begin position="793"/>
        <end position="894"/>
    </location>
</feature>
<feature type="compositionally biased region" description="Polar residues" evidence="1">
    <location>
        <begin position="265"/>
        <end position="275"/>
    </location>
</feature>
<keyword evidence="3" id="KW-1185">Reference proteome</keyword>
<sequence>MLRLVGCRLGGRLGRRSTKTVIDAAVNAVLAELGVKLTKAKKVKRVSAPKPPPAVEAPPAIRAEQLIAPPTVASSPPAAKAVPAKTKVTHTKNEPVDVVLSSVNCTMLKHVLSSSSSSSTLTDIPDMARMLRLDYTIISSQHQLAHLADILLVNRIHAAVIADTMDSEAGEHPDAAAAPSSPLVVLVETSLPREDAEVQQFIIRNALHMHPLPSEVATNDGQSLKTPALTVLVLDDERTTRVRALAGLPTLPPRAPTTKAVAKPSKTSTNESTLAVNAATTSTPATAGASTSKKPDHDAKRRHPPAPAQDAPQRTDILDGEGALAPQETDAHVTAEVENVLKSLVHHRPSSGVPAAAPAAATADADADEVSVTDAGNAAAAAAAAADTGAGAGAGDAVSDAVDADASNAAPAAVAPGPAAASAEPTSTPVPTSVSDTQLDSIGVARPLEKVEAPLGKDSSSKRPYNVARIPAESFILHKKTRKPATATRFLLLESIADAIAGKGVAAVRPPRVLSVDSPHEKLMWASRPGRPLSIEVLEPLVSPDVYANIRTAAKANATASSPASPLTMHVVVYSVGNEINASRVWIGALQAASDLASALSGGASQLAVELTELVGLDSWRVRRIIKRRIRRRNEREEAVANSFSSIDSVTSAHIITAASTYPIPPRPHVYVLIHTRLSNEDAAVFKQELDYYLTQLKETPAGSELAGLSVLTADDASPTRLSYVLDHSMVEEDSNSVDDSQAQRASKPLVVPPIEKMIPVKKTEVRRIFDEVYRLLSEERWLYRLPLPPDALASSSSQQQETPSPSVQQEEASPSSSAQQQEVPPSSAQQQEAPPSSSSQQETPSPSVQQEEASPSSSAQQQEASPSSSSSQQQETPSPPRKEKGTFPYRKQWPHAHAPSTEALRVAVLTQILLQHKEAQLRKHFEAAVKLKETTTDSQVPTTESQRLDMKTVVTEAVEEVSARHEQATAHLVKTLSAAVEQWSVEKLSDTLEVLVKNQVKPIMETLEERLSSSPASASVAGSTDVAPLVTSEEHNDLSSMMSQVLAQLRELNDRTSASSAVAHPLQTAVAKPQSEEEEEEVRLLRDLHKLQEQHHSKLNEEMANLRTELHSLASQERPAAEAREPPSSSASMAALSPESLDRAVADTTHEVTSAIRQGIHSSIVQHLDTYCDVHRNAQGSVREDGSGGEPSAPVLPVTSFELEEMLARVVDNAVRESTNQVRGHVQAAMEKALRNELAASPASLTVAASTKSATEPDEALKAALEGLWAQVRAEAAEVEAAKLSQHNHQLLRLFRRHHHLQRSAAGGRPTTELASVTLPATSLSYVALEEAMRTVMHPYMMQMQATVASAAASAKVNASSTHNIPV</sequence>
<dbReference type="Proteomes" id="UP000674318">
    <property type="component" value="Unassembled WGS sequence"/>
</dbReference>
<comment type="caution">
    <text evidence="2">The sequence shown here is derived from an EMBL/GenBank/DDBJ whole genome shotgun (WGS) entry which is preliminary data.</text>
</comment>
<organism evidence="2 3">
    <name type="scientific">Porcisia hertigi</name>
    <dbReference type="NCBI Taxonomy" id="2761500"/>
    <lineage>
        <taxon>Eukaryota</taxon>
        <taxon>Discoba</taxon>
        <taxon>Euglenozoa</taxon>
        <taxon>Kinetoplastea</taxon>
        <taxon>Metakinetoplastina</taxon>
        <taxon>Trypanosomatida</taxon>
        <taxon>Trypanosomatidae</taxon>
        <taxon>Leishmaniinae</taxon>
        <taxon>Porcisia</taxon>
    </lineage>
</organism>
<dbReference type="GeneID" id="94291847"/>
<evidence type="ECO:0000313" key="2">
    <source>
        <dbReference type="EMBL" id="KAG5507070.1"/>
    </source>
</evidence>
<feature type="region of interest" description="Disordered" evidence="1">
    <location>
        <begin position="1057"/>
        <end position="1084"/>
    </location>
</feature>
<dbReference type="EMBL" id="JAFJZO010000019">
    <property type="protein sequence ID" value="KAG5507070.1"/>
    <property type="molecule type" value="Genomic_DNA"/>
</dbReference>
<feature type="compositionally biased region" description="Low complexity" evidence="1">
    <location>
        <begin position="795"/>
        <end position="877"/>
    </location>
</feature>
<feature type="region of interest" description="Disordered" evidence="1">
    <location>
        <begin position="248"/>
        <end position="314"/>
    </location>
</feature>
<dbReference type="OrthoDB" id="273813at2759"/>
<gene>
    <name evidence="2" type="ORF">JKF63_05816</name>
</gene>
<evidence type="ECO:0000256" key="1">
    <source>
        <dbReference type="SAM" id="MobiDB-lite"/>
    </source>
</evidence>
<name>A0A836IX62_9TRYP</name>
<reference evidence="2 3" key="1">
    <citation type="submission" date="2021-02" db="EMBL/GenBank/DDBJ databases">
        <title>Porcisia hertigi Genome sequencing and assembly.</title>
        <authorList>
            <person name="Almutairi H."/>
            <person name="Gatherer D."/>
        </authorList>
    </citation>
    <scope>NUCLEOTIDE SEQUENCE [LARGE SCALE GENOMIC DNA]</scope>
    <source>
        <strain evidence="2 3">C119</strain>
    </source>
</reference>
<feature type="compositionally biased region" description="Low complexity" evidence="1">
    <location>
        <begin position="278"/>
        <end position="292"/>
    </location>
</feature>
<feature type="region of interest" description="Disordered" evidence="1">
    <location>
        <begin position="409"/>
        <end position="436"/>
    </location>
</feature>
<dbReference type="KEGG" id="phet:94291847"/>
<protein>
    <submittedName>
        <fullName evidence="2">Uncharacterized protein</fullName>
    </submittedName>
</protein>
<feature type="region of interest" description="Disordered" evidence="1">
    <location>
        <begin position="1115"/>
        <end position="1141"/>
    </location>
</feature>
<feature type="compositionally biased region" description="Low complexity" evidence="1">
    <location>
        <begin position="1127"/>
        <end position="1140"/>
    </location>
</feature>